<dbReference type="EMBL" id="CP113498">
    <property type="protein sequence ID" value="WFQ93558.1"/>
    <property type="molecule type" value="Genomic_DNA"/>
</dbReference>
<gene>
    <name evidence="3" type="ORF">MFERI15181_00475</name>
</gene>
<proteinExistence type="predicted"/>
<protein>
    <submittedName>
        <fullName evidence="3">Lipoprotein</fullName>
    </submittedName>
</protein>
<keyword evidence="1" id="KW-0175">Coiled coil</keyword>
<dbReference type="PROSITE" id="PS51257">
    <property type="entry name" value="PROKAR_LIPOPROTEIN"/>
    <property type="match status" value="1"/>
</dbReference>
<evidence type="ECO:0000313" key="4">
    <source>
        <dbReference type="Proteomes" id="UP001214039"/>
    </source>
</evidence>
<name>A0ABY8HVD0_9MOLU</name>
<feature type="coiled-coil region" evidence="1">
    <location>
        <begin position="110"/>
        <end position="216"/>
    </location>
</feature>
<keyword evidence="3" id="KW-0449">Lipoprotein</keyword>
<sequence length="235" mass="27562">MKKFLTILNSIAALFVTIATISCKKPNVSTINKTRNNDNVPNNIISRNEKDLRSDDSSKMNDRSTKLDNNSDKKNKQEDITNEFKEQISKMIKSREFEQIKNLAQQFIYQNSLNLLERQAEKKIKELNERILKLFSESNFDQIRTEIAILISNNFNNNKVTEQERKNITELLDQVSEENKDKILTKINELFANIFRNEFKEHQDKLTNEINKLIDNQEYDKLTEKLLSLANKKSS</sequence>
<accession>A0ABY8HVD0</accession>
<feature type="compositionally biased region" description="Basic and acidic residues" evidence="2">
    <location>
        <begin position="47"/>
        <end position="80"/>
    </location>
</feature>
<evidence type="ECO:0000313" key="3">
    <source>
        <dbReference type="EMBL" id="WFQ93558.1"/>
    </source>
</evidence>
<organism evidence="3 4">
    <name type="scientific">Mycoplasma feriruminatoris</name>
    <dbReference type="NCBI Taxonomy" id="1179777"/>
    <lineage>
        <taxon>Bacteria</taxon>
        <taxon>Bacillati</taxon>
        <taxon>Mycoplasmatota</taxon>
        <taxon>Mollicutes</taxon>
        <taxon>Mycoplasmataceae</taxon>
        <taxon>Mycoplasma</taxon>
    </lineage>
</organism>
<evidence type="ECO:0000256" key="1">
    <source>
        <dbReference type="SAM" id="Coils"/>
    </source>
</evidence>
<feature type="region of interest" description="Disordered" evidence="2">
    <location>
        <begin position="28"/>
        <end position="80"/>
    </location>
</feature>
<feature type="compositionally biased region" description="Polar residues" evidence="2">
    <location>
        <begin position="28"/>
        <end position="46"/>
    </location>
</feature>
<keyword evidence="4" id="KW-1185">Reference proteome</keyword>
<dbReference type="Proteomes" id="UP001214039">
    <property type="component" value="Chromosome"/>
</dbReference>
<dbReference type="RefSeq" id="WP_278299767.1">
    <property type="nucleotide sequence ID" value="NZ_CP113498.1"/>
</dbReference>
<evidence type="ECO:0000256" key="2">
    <source>
        <dbReference type="SAM" id="MobiDB-lite"/>
    </source>
</evidence>
<reference evidence="3" key="1">
    <citation type="submission" date="2022-11" db="EMBL/GenBank/DDBJ databases">
        <title>Comparative genomic analysis of Mycoplasma feriruminatoris and the Mycoplasma mycoides cluster.</title>
        <authorList>
            <person name="Baby V."/>
            <person name="Ambroset C."/>
            <person name="Gaurivaud P."/>
            <person name="Boury C."/>
            <person name="Guichoux E."/>
            <person name="Lartigue C."/>
            <person name="Tardy F."/>
            <person name="Sirand-Pugnet P."/>
        </authorList>
    </citation>
    <scope>NUCLEOTIDE SEQUENCE [LARGE SCALE GENOMIC DNA]</scope>
    <source>
        <strain evidence="3">L15181</strain>
    </source>
</reference>